<proteinExistence type="predicted"/>
<dbReference type="Gene3D" id="3.10.129.10">
    <property type="entry name" value="Hotdog Thioesterase"/>
    <property type="match status" value="1"/>
</dbReference>
<feature type="domain" description="Thioesterase" evidence="1">
    <location>
        <begin position="44"/>
        <end position="70"/>
    </location>
</feature>
<dbReference type="InterPro" id="IPR006683">
    <property type="entry name" value="Thioestr_dom"/>
</dbReference>
<dbReference type="EMBL" id="LAZR01030724">
    <property type="protein sequence ID" value="KKL55763.1"/>
    <property type="molecule type" value="Genomic_DNA"/>
</dbReference>
<dbReference type="AlphaFoldDB" id="A0A0F9D246"/>
<name>A0A0F9D246_9ZZZZ</name>
<evidence type="ECO:0000259" key="1">
    <source>
        <dbReference type="Pfam" id="PF03061"/>
    </source>
</evidence>
<evidence type="ECO:0000313" key="2">
    <source>
        <dbReference type="EMBL" id="KKL55763.1"/>
    </source>
</evidence>
<dbReference type="SUPFAM" id="SSF54637">
    <property type="entry name" value="Thioesterase/thiol ester dehydrase-isomerase"/>
    <property type="match status" value="1"/>
</dbReference>
<protein>
    <recommendedName>
        <fullName evidence="1">Thioesterase domain-containing protein</fullName>
    </recommendedName>
</protein>
<gene>
    <name evidence="2" type="ORF">LCGC14_2252180</name>
</gene>
<dbReference type="InterPro" id="IPR029069">
    <property type="entry name" value="HotDog_dom_sf"/>
</dbReference>
<dbReference type="Pfam" id="PF03061">
    <property type="entry name" value="4HBT"/>
    <property type="match status" value="1"/>
</dbReference>
<accession>A0A0F9D246</accession>
<organism evidence="2">
    <name type="scientific">marine sediment metagenome</name>
    <dbReference type="NCBI Taxonomy" id="412755"/>
    <lineage>
        <taxon>unclassified sequences</taxon>
        <taxon>metagenomes</taxon>
        <taxon>ecological metagenomes</taxon>
    </lineage>
</organism>
<feature type="non-terminal residue" evidence="2">
    <location>
        <position position="1"/>
    </location>
</feature>
<reference evidence="2" key="1">
    <citation type="journal article" date="2015" name="Nature">
        <title>Complex archaea that bridge the gap between prokaryotes and eukaryotes.</title>
        <authorList>
            <person name="Spang A."/>
            <person name="Saw J.H."/>
            <person name="Jorgensen S.L."/>
            <person name="Zaremba-Niedzwiedzka K."/>
            <person name="Martijn J."/>
            <person name="Lind A.E."/>
            <person name="van Eijk R."/>
            <person name="Schleper C."/>
            <person name="Guy L."/>
            <person name="Ettema T.J."/>
        </authorList>
    </citation>
    <scope>NUCLEOTIDE SEQUENCE</scope>
</reference>
<sequence>VAVEDEATSALDEGLVPPMAVAALGVRALLDGAKLPPGAIHLGQEMSFLRPVRVGERLSISARVVSRGERQGWVLMGIELDVQGDDHGPVMKGRATLTMPAGREGVS</sequence>
<dbReference type="CDD" id="cd03441">
    <property type="entry name" value="R_hydratase_like"/>
    <property type="match status" value="1"/>
</dbReference>
<comment type="caution">
    <text evidence="2">The sequence shown here is derived from an EMBL/GenBank/DDBJ whole genome shotgun (WGS) entry which is preliminary data.</text>
</comment>